<comment type="cofactor">
    <cofactor evidence="1 9">
        <name>pyridoxal 5'-phosphate</name>
        <dbReference type="ChEBI" id="CHEBI:597326"/>
    </cofactor>
</comment>
<keyword evidence="7 9" id="KW-0663">Pyridoxal phosphate</keyword>
<dbReference type="Pfam" id="PF00155">
    <property type="entry name" value="Aminotran_1_2"/>
    <property type="match status" value="1"/>
</dbReference>
<dbReference type="KEGG" id="pbt:ING2E5B_2302"/>
<feature type="binding site" evidence="9">
    <location>
        <position position="179"/>
    </location>
    <ligand>
        <name>substrate</name>
    </ligand>
</feature>
<dbReference type="HOGENOM" id="CLU_051433_0_0_10"/>
<dbReference type="GO" id="GO:0010285">
    <property type="term" value="F:L,L-diaminopimelate aminotransferase activity"/>
    <property type="evidence" value="ECO:0007669"/>
    <property type="project" value="UniProtKB-UniRule"/>
</dbReference>
<reference evidence="11 12" key="1">
    <citation type="submission" date="2014-08" db="EMBL/GenBank/DDBJ databases">
        <authorList>
            <person name="Wibberg D."/>
        </authorList>
    </citation>
    <scope>NUCLEOTIDE SEQUENCE [LARGE SCALE GENOMIC DNA]</scope>
    <source>
        <strain evidence="12">ING2-E5B</strain>
    </source>
</reference>
<keyword evidence="5 9" id="KW-0032">Aminotransferase</keyword>
<feature type="binding site" evidence="9">
    <location>
        <begin position="108"/>
        <end position="109"/>
    </location>
    <ligand>
        <name>pyridoxal 5'-phosphate</name>
        <dbReference type="ChEBI" id="CHEBI:597326"/>
    </ligand>
</feature>
<evidence type="ECO:0000259" key="10">
    <source>
        <dbReference type="Pfam" id="PF00155"/>
    </source>
</evidence>
<feature type="binding site" evidence="9">
    <location>
        <position position="284"/>
    </location>
    <ligand>
        <name>pyridoxal 5'-phosphate</name>
        <dbReference type="ChEBI" id="CHEBI:597326"/>
    </ligand>
</feature>
<feature type="binding site" evidence="9">
    <location>
        <position position="284"/>
    </location>
    <ligand>
        <name>substrate</name>
    </ligand>
</feature>
<evidence type="ECO:0000256" key="6">
    <source>
        <dbReference type="ARBA" id="ARBA00022679"/>
    </source>
</evidence>
<dbReference type="SUPFAM" id="SSF53383">
    <property type="entry name" value="PLP-dependent transferases"/>
    <property type="match status" value="1"/>
</dbReference>
<comment type="function">
    <text evidence="9">Involved in the synthesis of meso-diaminopimelate (m-DAP or DL-DAP), required for both lysine and peptidoglycan biosynthesis. Catalyzes the direct conversion of tetrahydrodipicolinate to LL-diaminopimelate.</text>
</comment>
<feature type="binding site" evidence="9">
    <location>
        <position position="132"/>
    </location>
    <ligand>
        <name>substrate</name>
    </ligand>
</feature>
<proteinExistence type="inferred from homology"/>
<dbReference type="Proteomes" id="UP000032417">
    <property type="component" value="Chromosome 1"/>
</dbReference>
<comment type="catalytic activity">
    <reaction evidence="8 9">
        <text>(2S,6S)-2,6-diaminopimelate + 2-oxoglutarate = (S)-2,3,4,5-tetrahydrodipicolinate + L-glutamate + H2O + H(+)</text>
        <dbReference type="Rhea" id="RHEA:23988"/>
        <dbReference type="ChEBI" id="CHEBI:15377"/>
        <dbReference type="ChEBI" id="CHEBI:15378"/>
        <dbReference type="ChEBI" id="CHEBI:16810"/>
        <dbReference type="ChEBI" id="CHEBI:16845"/>
        <dbReference type="ChEBI" id="CHEBI:29985"/>
        <dbReference type="ChEBI" id="CHEBI:57609"/>
        <dbReference type="EC" id="2.6.1.83"/>
    </reaction>
</comment>
<dbReference type="NCBIfam" id="TIGR03542">
    <property type="entry name" value="DAPAT_plant"/>
    <property type="match status" value="1"/>
</dbReference>
<dbReference type="CDD" id="cd00609">
    <property type="entry name" value="AAT_like"/>
    <property type="match status" value="1"/>
</dbReference>
<dbReference type="OrthoDB" id="9813612at2"/>
<feature type="binding site" evidence="9">
    <location>
        <position position="210"/>
    </location>
    <ligand>
        <name>pyridoxal 5'-phosphate</name>
        <dbReference type="ChEBI" id="CHEBI:597326"/>
    </ligand>
</feature>
<keyword evidence="12" id="KW-1185">Reference proteome</keyword>
<dbReference type="InterPro" id="IPR004839">
    <property type="entry name" value="Aminotransferase_I/II_large"/>
</dbReference>
<evidence type="ECO:0000256" key="9">
    <source>
        <dbReference type="HAMAP-Rule" id="MF_01642"/>
    </source>
</evidence>
<gene>
    <name evidence="9 11" type="primary">dapL</name>
    <name evidence="11" type="ORF">ING2E5B_2302</name>
</gene>
<dbReference type="InterPro" id="IPR015424">
    <property type="entry name" value="PyrdxlP-dep_Trfase"/>
</dbReference>
<feature type="binding site" evidence="9">
    <location>
        <begin position="238"/>
        <end position="240"/>
    </location>
    <ligand>
        <name>pyridoxal 5'-phosphate</name>
        <dbReference type="ChEBI" id="CHEBI:597326"/>
    </ligand>
</feature>
<keyword evidence="6 9" id="KW-0808">Transferase</keyword>
<evidence type="ECO:0000256" key="8">
    <source>
        <dbReference type="ARBA" id="ARBA00051934"/>
    </source>
</evidence>
<accession>A0A098C2A3</accession>
<dbReference type="HAMAP" id="MF_01642">
    <property type="entry name" value="DapL_aminotrans_1"/>
    <property type="match status" value="1"/>
</dbReference>
<dbReference type="EMBL" id="LN515532">
    <property type="protein sequence ID" value="CEA17029.1"/>
    <property type="molecule type" value="Genomic_DNA"/>
</dbReference>
<dbReference type="PATRIC" id="fig|1562970.3.peg.2275"/>
<dbReference type="UniPathway" id="UPA00034">
    <property type="reaction ID" value="UER00466"/>
</dbReference>
<feature type="binding site" evidence="9">
    <location>
        <position position="249"/>
    </location>
    <ligand>
        <name>pyridoxal 5'-phosphate</name>
        <dbReference type="ChEBI" id="CHEBI:597326"/>
    </ligand>
</feature>
<feature type="domain" description="Aminotransferase class I/classII large" evidence="10">
    <location>
        <begin position="35"/>
        <end position="397"/>
    </location>
</feature>
<feature type="binding site" evidence="9">
    <location>
        <position position="109"/>
    </location>
    <ligand>
        <name>substrate</name>
    </ligand>
</feature>
<feature type="modified residue" description="N6-(pyridoxal phosphate)lysine" evidence="9">
    <location>
        <position position="241"/>
    </location>
</feature>
<evidence type="ECO:0000313" key="11">
    <source>
        <dbReference type="EMBL" id="CEA17029.1"/>
    </source>
</evidence>
<evidence type="ECO:0000256" key="7">
    <source>
        <dbReference type="ARBA" id="ARBA00022898"/>
    </source>
</evidence>
<feature type="binding site" evidence="9">
    <location>
        <position position="179"/>
    </location>
    <ligand>
        <name>pyridoxal 5'-phosphate</name>
        <dbReference type="ChEBI" id="CHEBI:597326"/>
    </ligand>
</feature>
<dbReference type="STRING" id="1562970.ING2E5B_2302"/>
<dbReference type="InterPro" id="IPR019942">
    <property type="entry name" value="DapL/ALD1"/>
</dbReference>
<evidence type="ECO:0000256" key="1">
    <source>
        <dbReference type="ARBA" id="ARBA00001933"/>
    </source>
</evidence>
<organism evidence="11 12">
    <name type="scientific">Fermentimonas caenicola</name>
    <dbReference type="NCBI Taxonomy" id="1562970"/>
    <lineage>
        <taxon>Bacteria</taxon>
        <taxon>Pseudomonadati</taxon>
        <taxon>Bacteroidota</taxon>
        <taxon>Bacteroidia</taxon>
        <taxon>Bacteroidales</taxon>
        <taxon>Dysgonomonadaceae</taxon>
        <taxon>Fermentimonas</taxon>
    </lineage>
</organism>
<dbReference type="PANTHER" id="PTHR43144">
    <property type="entry name" value="AMINOTRANSFERASE"/>
    <property type="match status" value="1"/>
</dbReference>
<feature type="binding site" evidence="9">
    <location>
        <position position="132"/>
    </location>
    <ligand>
        <name>pyridoxal 5'-phosphate</name>
        <dbReference type="ChEBI" id="CHEBI:597326"/>
    </ligand>
</feature>
<evidence type="ECO:0000256" key="4">
    <source>
        <dbReference type="ARBA" id="ARBA00018052"/>
    </source>
</evidence>
<dbReference type="AlphaFoldDB" id="A0A098C2A3"/>
<name>A0A098C2A3_9BACT</name>
<feature type="binding site" evidence="9">
    <location>
        <position position="42"/>
    </location>
    <ligand>
        <name>substrate</name>
    </ligand>
</feature>
<evidence type="ECO:0000256" key="5">
    <source>
        <dbReference type="ARBA" id="ARBA00022576"/>
    </source>
</evidence>
<dbReference type="EC" id="2.6.1.83" evidence="3 9"/>
<comment type="similarity">
    <text evidence="9">Belongs to the class-I pyridoxal-phosphate-dependent aminotransferase family. LL-diaminopimelate aminotransferase subfamily.</text>
</comment>
<evidence type="ECO:0000256" key="3">
    <source>
        <dbReference type="ARBA" id="ARBA00013138"/>
    </source>
</evidence>
<sequence>MFKVNENYLFLKESYLFSTIAEKVEKYKTTNPGADLIRLGIGDVTLPLPPSVIKAIHTSADEMGSRETFRGYGPEQGYSFLRDKIVEIDYLQKGIVIANDEVFISDGSKSDTGNIGDILGEENVVAITDPVYPVYLDTTIMRIGKSNKILLLECEEDNGFLPQLPKEHVDVVYLCYPNNPTGTVMTKSELKRWVDWALENNSLILFDSAYEAYIQDENVPKSIYEIENAERCAIEFRSFSKNAGFTGLRCSYTVVPMSLKTKLANGTEININKLWNRRQSTKFNGTPYIVQRAAEAIYTTEGQREVKEMVAYYMNNANIIRQGLINKGWRVFGGENSPYVWMKCPNGLDSWEFFDHLLNKCHIVGTPGVGFGSKGQGYFRLTAFNSLEKTVEAVERIISVQ</sequence>
<feature type="binding site" evidence="9">
    <location>
        <position position="380"/>
    </location>
    <ligand>
        <name>substrate</name>
    </ligand>
</feature>
<comment type="pathway">
    <text evidence="2 9">Amino-acid biosynthesis; L-lysine biosynthesis via DAP pathway; LL-2,6-diaminopimelate from (S)-tetrahydrodipicolinate (aminotransferase route): step 1/1.</text>
</comment>
<dbReference type="Gene3D" id="3.90.1150.10">
    <property type="entry name" value="Aspartate Aminotransferase, domain 1"/>
    <property type="match status" value="1"/>
</dbReference>
<evidence type="ECO:0000313" key="12">
    <source>
        <dbReference type="Proteomes" id="UP000032417"/>
    </source>
</evidence>
<dbReference type="InterPro" id="IPR015421">
    <property type="entry name" value="PyrdxlP-dep_Trfase_major"/>
</dbReference>
<feature type="binding site" evidence="9">
    <location>
        <position position="15"/>
    </location>
    <ligand>
        <name>substrate</name>
    </ligand>
</feature>
<dbReference type="Gene3D" id="3.40.640.10">
    <property type="entry name" value="Type I PLP-dependent aspartate aminotransferase-like (Major domain)"/>
    <property type="match status" value="1"/>
</dbReference>
<evidence type="ECO:0000256" key="2">
    <source>
        <dbReference type="ARBA" id="ARBA00004982"/>
    </source>
</evidence>
<dbReference type="GO" id="GO:0030170">
    <property type="term" value="F:pyridoxal phosphate binding"/>
    <property type="evidence" value="ECO:0007669"/>
    <property type="project" value="UniProtKB-UniRule"/>
</dbReference>
<dbReference type="InterPro" id="IPR015422">
    <property type="entry name" value="PyrdxlP-dep_Trfase_small"/>
</dbReference>
<dbReference type="FunFam" id="3.40.640.10:FF:000099">
    <property type="entry name" value="LL-diaminopimelate aminotransferase, chloroplastic"/>
    <property type="match status" value="1"/>
</dbReference>
<protein>
    <recommendedName>
        <fullName evidence="4 9">LL-diaminopimelate aminotransferase</fullName>
        <shortName evidence="9">DAP-AT</shortName>
        <shortName evidence="9">DAP-aminotransferase</shortName>
        <shortName evidence="9">LL-DAP-aminotransferase</shortName>
        <ecNumber evidence="3 9">2.6.1.83</ecNumber>
    </recommendedName>
</protein>
<comment type="subunit">
    <text evidence="9">Homodimer.</text>
</comment>
<dbReference type="GO" id="GO:0033362">
    <property type="term" value="P:lysine biosynthetic process via diaminopimelate, diaminopimelate-aminotransferase pathway"/>
    <property type="evidence" value="ECO:0007669"/>
    <property type="project" value="UniProtKB-UniRule"/>
</dbReference>
<feature type="binding site" evidence="9">
    <location>
        <position position="72"/>
    </location>
    <ligand>
        <name>pyridoxal 5'-phosphate</name>
        <dbReference type="ChEBI" id="CHEBI:597326"/>
    </ligand>
</feature>